<comment type="similarity">
    <text evidence="1">Belongs to the glycosyltransferase 25 family.</text>
</comment>
<keyword evidence="4" id="KW-0732">Signal</keyword>
<dbReference type="STRING" id="103827.A0A0N5CXZ0"/>
<organism evidence="8">
    <name type="scientific">Thelazia callipaeda</name>
    <name type="common">Oriental eyeworm</name>
    <name type="synonym">Parasitic nematode</name>
    <dbReference type="NCBI Taxonomy" id="103827"/>
    <lineage>
        <taxon>Eukaryota</taxon>
        <taxon>Metazoa</taxon>
        <taxon>Ecdysozoa</taxon>
        <taxon>Nematoda</taxon>
        <taxon>Chromadorea</taxon>
        <taxon>Rhabditida</taxon>
        <taxon>Spirurina</taxon>
        <taxon>Spiruromorpha</taxon>
        <taxon>Thelazioidea</taxon>
        <taxon>Thelaziidae</taxon>
        <taxon>Thelazia</taxon>
    </lineage>
</organism>
<dbReference type="PANTHER" id="PTHR10730:SF53">
    <property type="entry name" value="GLYCOSYLTRANSFERASE 25 FAMILY MEMBER"/>
    <property type="match status" value="1"/>
</dbReference>
<dbReference type="CDD" id="cd06532">
    <property type="entry name" value="Glyco_transf_25"/>
    <property type="match status" value="1"/>
</dbReference>
<reference evidence="6 7" key="2">
    <citation type="submission" date="2018-11" db="EMBL/GenBank/DDBJ databases">
        <authorList>
            <consortium name="Pathogen Informatics"/>
        </authorList>
    </citation>
    <scope>NUCLEOTIDE SEQUENCE [LARGE SCALE GENOMIC DNA]</scope>
</reference>
<sequence>MHFINVVLVLSIVILPSCLSAVNEAFVREASYHHLYPYLSIAVRLRDHMHVLPYFFGLLENLDYPKDQILIDIYVGKHTDATLSETKLWTDNARIYYKSVSLNSNPENWQEEALTKARSSKAKYLLFLRGDHLLTDSKILQKLMQKKKLAIAPCLFALFDDPPTVPVCQNYYDRNKAANINEVDMVPQPLLIHLAHPDSSYLTFTADNLFNYSEFDSKGPGSVFTISALRMNITFFVDHEYFYGYFIDHSLRSLKYQRQLFHHLLTNLVADFGVMPIVPSSFLTISYPQPSLFAVDKIYIINLKRRIERKIKMEEKMKLLGFQYTFWEATDGSNLDAEPLYSEVEFLPEFEDPFTGRPMTTGEIGCFISHYRIWQEVVAKKLSRVLVFEDDLRFHVNTTDFLAELLQDLDSSKIDWDLIYLGRKILRGDDERWLPNHRHLTTVSYSYWTLGYLLSQNGAQKFIRGNPLKKLLPVDEYMPIMYNKHPNTTWKEAFPNRDLIAYAISPSIVFPERYVNDPDYVSDTENSDIVDIIDKATKNINLSSKDEL</sequence>
<evidence type="ECO:0000256" key="4">
    <source>
        <dbReference type="SAM" id="SignalP"/>
    </source>
</evidence>
<gene>
    <name evidence="6" type="ORF">TCLT_LOCUS5280</name>
</gene>
<feature type="domain" description="Glycosyl transferase family 25" evidence="5">
    <location>
        <begin position="296"/>
        <end position="478"/>
    </location>
</feature>
<feature type="chain" id="PRO_5043126420" evidence="4">
    <location>
        <begin position="21"/>
        <end position="548"/>
    </location>
</feature>
<dbReference type="OMA" id="MVNNPPL"/>
<keyword evidence="7" id="KW-1185">Reference proteome</keyword>
<dbReference type="GO" id="GO:0050211">
    <property type="term" value="F:procollagen galactosyltransferase activity"/>
    <property type="evidence" value="ECO:0007669"/>
    <property type="project" value="TreeGrafter"/>
</dbReference>
<accession>A0A0N5CXZ0</accession>
<evidence type="ECO:0000256" key="3">
    <source>
        <dbReference type="ARBA" id="ARBA00022679"/>
    </source>
</evidence>
<evidence type="ECO:0000259" key="5">
    <source>
        <dbReference type="Pfam" id="PF01755"/>
    </source>
</evidence>
<feature type="signal peptide" evidence="4">
    <location>
        <begin position="1"/>
        <end position="20"/>
    </location>
</feature>
<protein>
    <submittedName>
        <fullName evidence="8">Glycosyltransferase 25 family member</fullName>
    </submittedName>
</protein>
<dbReference type="EMBL" id="UYYF01004330">
    <property type="protein sequence ID" value="VDN02504.1"/>
    <property type="molecule type" value="Genomic_DNA"/>
</dbReference>
<evidence type="ECO:0000256" key="1">
    <source>
        <dbReference type="ARBA" id="ARBA00006721"/>
    </source>
</evidence>
<keyword evidence="3" id="KW-0808">Transferase</keyword>
<dbReference type="InterPro" id="IPR002654">
    <property type="entry name" value="Glyco_trans_25"/>
</dbReference>
<name>A0A0N5CXZ0_THECL</name>
<proteinExistence type="inferred from homology"/>
<evidence type="ECO:0000313" key="7">
    <source>
        <dbReference type="Proteomes" id="UP000276776"/>
    </source>
</evidence>
<evidence type="ECO:0000313" key="8">
    <source>
        <dbReference type="WBParaSite" id="TCLT_0000529101-mRNA-1"/>
    </source>
</evidence>
<dbReference type="WBParaSite" id="TCLT_0000529101-mRNA-1">
    <property type="protein sequence ID" value="TCLT_0000529101-mRNA-1"/>
    <property type="gene ID" value="TCLT_0000529101"/>
</dbReference>
<keyword evidence="2" id="KW-0328">Glycosyltransferase</keyword>
<dbReference type="OrthoDB" id="47375at2759"/>
<reference evidence="8" key="1">
    <citation type="submission" date="2017-02" db="UniProtKB">
        <authorList>
            <consortium name="WormBaseParasite"/>
        </authorList>
    </citation>
    <scope>IDENTIFICATION</scope>
</reference>
<dbReference type="Pfam" id="PF01755">
    <property type="entry name" value="Glyco_transf_25"/>
    <property type="match status" value="1"/>
</dbReference>
<evidence type="ECO:0000313" key="6">
    <source>
        <dbReference type="EMBL" id="VDN02504.1"/>
    </source>
</evidence>
<evidence type="ECO:0000256" key="2">
    <source>
        <dbReference type="ARBA" id="ARBA00022676"/>
    </source>
</evidence>
<dbReference type="PANTHER" id="PTHR10730">
    <property type="entry name" value="PROCOLLAGEN-LYSINE,2-OXOGLUTARATE 5-DIOXYGENASE/GLYCOSYLTRANSFERASE 25 FAMILY MEMBER"/>
    <property type="match status" value="1"/>
</dbReference>
<dbReference type="Proteomes" id="UP000276776">
    <property type="component" value="Unassembled WGS sequence"/>
</dbReference>
<dbReference type="InterPro" id="IPR050757">
    <property type="entry name" value="Collagen_mod_GT25"/>
</dbReference>
<dbReference type="AlphaFoldDB" id="A0A0N5CXZ0"/>